<name>A0A0F4VLY4_9HYPH</name>
<keyword evidence="2" id="KW-1185">Reference proteome</keyword>
<dbReference type="AlphaFoldDB" id="A0A0F4VLY4"/>
<proteinExistence type="predicted"/>
<dbReference type="EMBL" id="JMTK01000001">
    <property type="protein sequence ID" value="KJZ82528.1"/>
    <property type="molecule type" value="Genomic_DNA"/>
</dbReference>
<protein>
    <submittedName>
        <fullName evidence="1">Phage protein</fullName>
    </submittedName>
</protein>
<sequence length="384" mass="40516">MLFMDNESDFNKRMKSIKNDKTTQPAKRQPGIWDNALGASFSGVLEAPADILSTVTPWEYTPDPLKKNALTVDPEETGAIGQIGHSLLHSVSAFGIGAMAGGSIGGPLGALAGGFLSVALAEGRRAFENARDEGQDSSTATKGGMKTGVISGAGALIPAGFGVSVVKSAIASAGVNLGLSKLDRMGDYAILKANGYDELAEHASEMDSISIATDIVLGMAFGGLHAKNARRNKKLVGMKPTPSEGDIATGAKNELMTSRTLNDAIPTTNESFETHMSAIAEAEHALVNGEKFGLDSQKLEALERGSIKKPDIEVGTSPFAEDRIEPRLLSADQRIAQTVEIIEKFSNSQDGASSMPPQIKRDINIVKHKLIESAISCFYERGGK</sequence>
<evidence type="ECO:0000313" key="1">
    <source>
        <dbReference type="EMBL" id="KJZ82528.1"/>
    </source>
</evidence>
<accession>A0A0F4VLY4</accession>
<comment type="caution">
    <text evidence="1">The sequence shown here is derived from an EMBL/GenBank/DDBJ whole genome shotgun (WGS) entry which is preliminary data.</text>
</comment>
<reference evidence="1 2" key="1">
    <citation type="journal article" date="2015" name="Phytopathology">
        <title>Genomes of Candidatus Liberibacter solanacearum haplotype A from New Zealand and the USA suggest significant genome plasticity in the species.</title>
        <authorList>
            <person name="Thompson S.M."/>
            <person name="Johnson C.P."/>
            <person name="Lu A.Y."/>
            <person name="Frampton R.A."/>
            <person name="Sullivan K.L."/>
            <person name="Fiers M.W."/>
            <person name="Crowhurst R.N."/>
            <person name="Pitman A.R."/>
            <person name="Scott I."/>
            <person name="Gudmestad N.C."/>
            <person name="Smith G.R."/>
        </authorList>
    </citation>
    <scope>NUCLEOTIDE SEQUENCE [LARGE SCALE GENOMIC DNA]</scope>
    <source>
        <strain evidence="1 2">LsoNZ1</strain>
    </source>
</reference>
<dbReference type="Proteomes" id="UP000033731">
    <property type="component" value="Unassembled WGS sequence"/>
</dbReference>
<evidence type="ECO:0000313" key="2">
    <source>
        <dbReference type="Proteomes" id="UP000033731"/>
    </source>
</evidence>
<organism evidence="1 2">
    <name type="scientific">Candidatus Liberibacter solanacearum</name>
    <dbReference type="NCBI Taxonomy" id="556287"/>
    <lineage>
        <taxon>Bacteria</taxon>
        <taxon>Pseudomonadati</taxon>
        <taxon>Pseudomonadota</taxon>
        <taxon>Alphaproteobacteria</taxon>
        <taxon>Hyphomicrobiales</taxon>
        <taxon>Rhizobiaceae</taxon>
        <taxon>Liberibacter</taxon>
    </lineage>
</organism>
<dbReference type="PATRIC" id="fig|556287.9.peg.140"/>
<gene>
    <name evidence="1" type="ORF">DJ66_0135</name>
</gene>